<proteinExistence type="predicted"/>
<protein>
    <submittedName>
        <fullName evidence="3">Contains XRE-family HTH domain (HipB)</fullName>
    </submittedName>
</protein>
<dbReference type="Pfam" id="PF01381">
    <property type="entry name" value="HTH_3"/>
    <property type="match status" value="1"/>
</dbReference>
<dbReference type="CDD" id="cd00093">
    <property type="entry name" value="HTH_XRE"/>
    <property type="match status" value="1"/>
</dbReference>
<comment type="caution">
    <text evidence="3">The sequence shown here is derived from an EMBL/GenBank/DDBJ whole genome shotgun (WGS) entry which is preliminary data.</text>
</comment>
<evidence type="ECO:0000256" key="1">
    <source>
        <dbReference type="ARBA" id="ARBA00023125"/>
    </source>
</evidence>
<keyword evidence="1" id="KW-0238">DNA-binding</keyword>
<dbReference type="InterPro" id="IPR001387">
    <property type="entry name" value="Cro/C1-type_HTH"/>
</dbReference>
<dbReference type="PROSITE" id="PS50943">
    <property type="entry name" value="HTH_CROC1"/>
    <property type="match status" value="1"/>
</dbReference>
<dbReference type="PANTHER" id="PTHR46558:SF4">
    <property type="entry name" value="DNA-BIDING PHAGE PROTEIN"/>
    <property type="match status" value="1"/>
</dbReference>
<dbReference type="SMART" id="SM00530">
    <property type="entry name" value="HTH_XRE"/>
    <property type="match status" value="1"/>
</dbReference>
<dbReference type="EMBL" id="CAUZLR010000001">
    <property type="protein sequence ID" value="CAK1224862.1"/>
    <property type="molecule type" value="Genomic_DNA"/>
</dbReference>
<dbReference type="Gene3D" id="1.10.260.40">
    <property type="entry name" value="lambda repressor-like DNA-binding domains"/>
    <property type="match status" value="1"/>
</dbReference>
<evidence type="ECO:0000259" key="2">
    <source>
        <dbReference type="PROSITE" id="PS50943"/>
    </source>
</evidence>
<reference evidence="3 4" key="1">
    <citation type="submission" date="2023-10" db="EMBL/GenBank/DDBJ databases">
        <authorList>
            <person name="Botero Cardona J."/>
        </authorList>
    </citation>
    <scope>NUCLEOTIDE SEQUENCE [LARGE SCALE GENOMIC DNA]</scope>
    <source>
        <strain evidence="3 4">R-54839</strain>
    </source>
</reference>
<accession>A0ABM9MLZ2</accession>
<keyword evidence="4" id="KW-1185">Reference proteome</keyword>
<name>A0ABM9MLZ2_9LACO</name>
<dbReference type="PANTHER" id="PTHR46558">
    <property type="entry name" value="TRACRIPTIONAL REGULATORY PROTEIN-RELATED-RELATED"/>
    <property type="match status" value="1"/>
</dbReference>
<evidence type="ECO:0000313" key="3">
    <source>
        <dbReference type="EMBL" id="CAK1224862.1"/>
    </source>
</evidence>
<organism evidence="3 4">
    <name type="scientific">Fructobacillus fructosus</name>
    <dbReference type="NCBI Taxonomy" id="1631"/>
    <lineage>
        <taxon>Bacteria</taxon>
        <taxon>Bacillati</taxon>
        <taxon>Bacillota</taxon>
        <taxon>Bacilli</taxon>
        <taxon>Lactobacillales</taxon>
        <taxon>Lactobacillaceae</taxon>
        <taxon>Fructobacillus</taxon>
    </lineage>
</organism>
<evidence type="ECO:0000313" key="4">
    <source>
        <dbReference type="Proteomes" id="UP001314261"/>
    </source>
</evidence>
<gene>
    <name evidence="3" type="ORF">R54839_PPFHFPJH_00143</name>
</gene>
<dbReference type="SUPFAM" id="SSF47413">
    <property type="entry name" value="lambda repressor-like DNA-binding domains"/>
    <property type="match status" value="1"/>
</dbReference>
<dbReference type="Proteomes" id="UP001314261">
    <property type="component" value="Unassembled WGS sequence"/>
</dbReference>
<dbReference type="RefSeq" id="WP_338345771.1">
    <property type="nucleotide sequence ID" value="NZ_CAUZLR010000001.1"/>
</dbReference>
<dbReference type="InterPro" id="IPR010982">
    <property type="entry name" value="Lambda_DNA-bd_dom_sf"/>
</dbReference>
<sequence>MLNRLKELRLEHNLTQKDIADYLGLTKQAVQRYESGLSTPKLATWQKLADFFGVSVLTLMSDDEQPEVTLKNDVPTEVIYKGKKYKVITNE</sequence>
<feature type="domain" description="HTH cro/C1-type" evidence="2">
    <location>
        <begin position="5"/>
        <end position="59"/>
    </location>
</feature>